<evidence type="ECO:0000313" key="4">
    <source>
        <dbReference type="Proteomes" id="UP001431572"/>
    </source>
</evidence>
<organism evidence="1 3">
    <name type="scientific">Candidatus Chlorohelix allophototropha</name>
    <dbReference type="NCBI Taxonomy" id="3003348"/>
    <lineage>
        <taxon>Bacteria</taxon>
        <taxon>Bacillati</taxon>
        <taxon>Chloroflexota</taxon>
        <taxon>Chloroflexia</taxon>
        <taxon>Candidatus Chloroheliales</taxon>
        <taxon>Candidatus Chloroheliaceae</taxon>
        <taxon>Candidatus Chlorohelix</taxon>
    </lineage>
</organism>
<evidence type="ECO:0000313" key="1">
    <source>
        <dbReference type="EMBL" id="NWJ45004.1"/>
    </source>
</evidence>
<evidence type="ECO:0000313" key="3">
    <source>
        <dbReference type="Proteomes" id="UP000521676"/>
    </source>
</evidence>
<keyword evidence="4" id="KW-1185">Reference proteome</keyword>
<dbReference type="Proteomes" id="UP001431572">
    <property type="component" value="Chromosome 1"/>
</dbReference>
<dbReference type="EMBL" id="JACATZ010000001">
    <property type="protein sequence ID" value="NWJ45004.1"/>
    <property type="molecule type" value="Genomic_DNA"/>
</dbReference>
<sequence length="131" mass="15473">MDWIEYLGRQNIENWIIKQFANAAENLLFSRDEAVSYVEQAFDYIEKHDLIDSLLQLDKRTICQIIYRIAMRPAEEYLWQVQTDMALAGRVDTPDGAIYYYTKKAEDIGERKATYLLSVELSKRRGISPRW</sequence>
<dbReference type="EMBL" id="CP128399">
    <property type="protein sequence ID" value="WJW66885.1"/>
    <property type="molecule type" value="Genomic_DNA"/>
</dbReference>
<dbReference type="Proteomes" id="UP000521676">
    <property type="component" value="Unassembled WGS sequence"/>
</dbReference>
<name>A0A8T7LSK4_9CHLR</name>
<reference evidence="1 3" key="1">
    <citation type="submission" date="2020-06" db="EMBL/GenBank/DDBJ databases">
        <title>Anoxygenic phototrophic Chloroflexota member uses a Type I reaction center.</title>
        <authorList>
            <person name="Tsuji J.M."/>
            <person name="Shaw N.A."/>
            <person name="Nagashima S."/>
            <person name="Venkiteswaran J."/>
            <person name="Schiff S.L."/>
            <person name="Hanada S."/>
            <person name="Tank M."/>
            <person name="Neufeld J.D."/>
        </authorList>
    </citation>
    <scope>NUCLEOTIDE SEQUENCE [LARGE SCALE GENOMIC DNA]</scope>
    <source>
        <strain evidence="1">L227-S17</strain>
    </source>
</reference>
<accession>A0A8T7LSK4</accession>
<evidence type="ECO:0000313" key="2">
    <source>
        <dbReference type="EMBL" id="WJW66885.1"/>
    </source>
</evidence>
<dbReference type="AlphaFoldDB" id="A0A8T7LSK4"/>
<protein>
    <submittedName>
        <fullName evidence="1">Uncharacterized protein</fullName>
    </submittedName>
</protein>
<proteinExistence type="predicted"/>
<dbReference type="RefSeq" id="WP_341468778.1">
    <property type="nucleotide sequence ID" value="NZ_CP128399.1"/>
</dbReference>
<gene>
    <name evidence="1" type="ORF">HXX08_03910</name>
    <name evidence="2" type="ORF">OZ401_000130</name>
</gene>
<reference evidence="2" key="2">
    <citation type="journal article" date="2024" name="Nature">
        <title>Anoxygenic phototroph of the Chloroflexota uses a type I reaction centre.</title>
        <authorList>
            <person name="Tsuji J.M."/>
            <person name="Shaw N.A."/>
            <person name="Nagashima S."/>
            <person name="Venkiteswaran J.J."/>
            <person name="Schiff S.L."/>
            <person name="Watanabe T."/>
            <person name="Fukui M."/>
            <person name="Hanada S."/>
            <person name="Tank M."/>
            <person name="Neufeld J.D."/>
        </authorList>
    </citation>
    <scope>NUCLEOTIDE SEQUENCE</scope>
    <source>
        <strain evidence="2">L227-S17</strain>
    </source>
</reference>